<sequence>MKPSLPQISPSQFHPFTIDATIDNRLKLPDGMRSGEVSANPLELDVYCQSSFGKSWSTIKNDARRELAKRMVGSTARLSAFKELLRHGQPAATLADAYSEFIESLRELHSDGSLNALIIIGEIEFSIGCYFHSRDPQSLRIEALRGAIDLGSVAALSMLGDHFLVQGRIDEAITAYHEGSGKECYVCLYQLGRFTEQGAGAITISEKAAFDLYRQASNYNYPPAAVAMVNLWLRSSESLPLPGNPISIVKDALDRGCEGAAMVLAELYQCTDGEVDTPVDVVSLYRCAALAGDVAAQLRLANLLAGNELSKISIQQDTKEAIAWYRRILESNDIHEEIEGQIRVELAQLLMWQEKYAEAAYHFSLTVEYYPEALNMKSACELKVEAEVELSMR</sequence>
<dbReference type="Gene3D" id="1.25.40.10">
    <property type="entry name" value="Tetratricopeptide repeat domain"/>
    <property type="match status" value="1"/>
</dbReference>
<dbReference type="EMBL" id="CP157354">
    <property type="protein sequence ID" value="XBL97467.1"/>
    <property type="molecule type" value="Genomic_DNA"/>
</dbReference>
<proteinExistence type="predicted"/>
<protein>
    <recommendedName>
        <fullName evidence="2">Sel1 domain protein repeat-containing protein</fullName>
    </recommendedName>
</protein>
<dbReference type="AlphaFoldDB" id="A0AAU7F1I8"/>
<accession>A0AAU7F1I8</accession>
<evidence type="ECO:0008006" key="2">
    <source>
        <dbReference type="Google" id="ProtNLM"/>
    </source>
</evidence>
<evidence type="ECO:0000313" key="1">
    <source>
        <dbReference type="EMBL" id="XBL97467.1"/>
    </source>
</evidence>
<dbReference type="SUPFAM" id="SSF81901">
    <property type="entry name" value="HCP-like"/>
    <property type="match status" value="1"/>
</dbReference>
<gene>
    <name evidence="1" type="ORF">ABHN08_05735</name>
</gene>
<dbReference type="InterPro" id="IPR011990">
    <property type="entry name" value="TPR-like_helical_dom_sf"/>
</dbReference>
<reference evidence="1" key="1">
    <citation type="submission" date="2024-05" db="EMBL/GenBank/DDBJ databases">
        <title>Draft genome sequence of Pseudomonas iranensis M7D1.</title>
        <authorList>
            <person name="Miller S.L."/>
            <person name="Nsubuga A."/>
            <person name="Lu N."/>
            <person name="King J."/>
            <person name="Shears P."/>
            <person name="Lawson P.A."/>
        </authorList>
    </citation>
    <scope>NUCLEOTIDE SEQUENCE</scope>
    <source>
        <strain evidence="1">M7D1</strain>
    </source>
</reference>
<organism evidence="1">
    <name type="scientific">Pseudomonas iranensis</name>
    <dbReference type="NCBI Taxonomy" id="2745503"/>
    <lineage>
        <taxon>Bacteria</taxon>
        <taxon>Pseudomonadati</taxon>
        <taxon>Pseudomonadota</taxon>
        <taxon>Gammaproteobacteria</taxon>
        <taxon>Pseudomonadales</taxon>
        <taxon>Pseudomonadaceae</taxon>
        <taxon>Pseudomonas</taxon>
    </lineage>
</organism>
<name>A0AAU7F1I8_9PSED</name>